<dbReference type="EMBL" id="MN234165">
    <property type="protein sequence ID" value="QFG08450.1"/>
    <property type="molecule type" value="Genomic_DNA"/>
</dbReference>
<keyword evidence="2" id="KW-0255">Endonuclease</keyword>
<dbReference type="RefSeq" id="YP_009954241.1">
    <property type="nucleotide sequence ID" value="NC_051630.1"/>
</dbReference>
<dbReference type="GeneID" id="60325728"/>
<feature type="region of interest" description="Disordered" evidence="1">
    <location>
        <begin position="1"/>
        <end position="23"/>
    </location>
</feature>
<accession>A0A5J6TCA7</accession>
<gene>
    <name evidence="2" type="primary">64</name>
    <name evidence="2" type="ORF">SEA_YUNKEL11_64</name>
</gene>
<evidence type="ECO:0000313" key="3">
    <source>
        <dbReference type="Proteomes" id="UP000326275"/>
    </source>
</evidence>
<keyword evidence="3" id="KW-1185">Reference proteome</keyword>
<evidence type="ECO:0000256" key="1">
    <source>
        <dbReference type="SAM" id="MobiDB-lite"/>
    </source>
</evidence>
<dbReference type="Gene3D" id="3.90.320.10">
    <property type="match status" value="1"/>
</dbReference>
<keyword evidence="2" id="KW-0378">Hydrolase</keyword>
<reference evidence="2 3" key="1">
    <citation type="submission" date="2019-07" db="EMBL/GenBank/DDBJ databases">
        <authorList>
            <person name="Abad L.A."/>
            <person name="Stoner T.H."/>
            <person name="Garlena R.A."/>
            <person name="Russell D.A."/>
            <person name="Pope W.H."/>
            <person name="Jacobs-Sera D."/>
            <person name="Hatfull G.F."/>
        </authorList>
    </citation>
    <scope>NUCLEOTIDE SEQUENCE [LARGE SCALE GENOMIC DNA]</scope>
</reference>
<proteinExistence type="predicted"/>
<dbReference type="Proteomes" id="UP000326275">
    <property type="component" value="Segment"/>
</dbReference>
<sequence>MSTNAAFFGLTDDAPERDRPPTDEQQFNADLLADLKGVFKRAWAQHGRSLQRALGPSEIGHPCPRRLASAMLELPRINPEGDPLPAWLGTAGHTKFEDAVNLDNERIIDQWLKDRQQRCTILRGVNGVDPERPVDDPLYVGRWFTERRVTVRGGLSGTCDLYDTWTDTVIDLKFPGASRFAEYKKFGPVDKAPEYRVQAHAYGRGYRNEGFPVKRVAIWFVPRGGTLSSSFVWSEPFNDGIIDDALGKLDNILVALDELQVDQHPERIALVPKVPSSCMFCPFFSPAAGRPEPHACTGDAK</sequence>
<organism evidence="2 3">
    <name type="scientific">Mycobacterium phage Yunkel11</name>
    <dbReference type="NCBI Taxonomy" id="2599886"/>
    <lineage>
        <taxon>Viruses</taxon>
        <taxon>Duplodnaviria</taxon>
        <taxon>Heunggongvirae</taxon>
        <taxon>Uroviricota</taxon>
        <taxon>Caudoviricetes</taxon>
        <taxon>Weiservirinae</taxon>
        <taxon>Anayavirus</taxon>
        <taxon>Anayavirus yunkel11</taxon>
    </lineage>
</organism>
<protein>
    <submittedName>
        <fullName evidence="2">Cas4 family endonuclease</fullName>
    </submittedName>
</protein>
<dbReference type="GO" id="GO:0004519">
    <property type="term" value="F:endonuclease activity"/>
    <property type="evidence" value="ECO:0007669"/>
    <property type="project" value="UniProtKB-KW"/>
</dbReference>
<dbReference type="InterPro" id="IPR011604">
    <property type="entry name" value="PDDEXK-like_dom_sf"/>
</dbReference>
<dbReference type="KEGG" id="vg:60325728"/>
<keyword evidence="2" id="KW-0540">Nuclease</keyword>
<name>A0A5J6TCA7_9CAUD</name>
<evidence type="ECO:0000313" key="2">
    <source>
        <dbReference type="EMBL" id="QFG08450.1"/>
    </source>
</evidence>